<accession>A0ABU7V9V8</accession>
<evidence type="ECO:0000313" key="2">
    <source>
        <dbReference type="Proteomes" id="UP001351900"/>
    </source>
</evidence>
<comment type="caution">
    <text evidence="1">The sequence shown here is derived from an EMBL/GenBank/DDBJ whole genome shotgun (WGS) entry which is preliminary data.</text>
</comment>
<dbReference type="EMBL" id="JAZHOV010000005">
    <property type="protein sequence ID" value="MEF2255564.1"/>
    <property type="molecule type" value="Genomic_DNA"/>
</dbReference>
<keyword evidence="2" id="KW-1185">Reference proteome</keyword>
<gene>
    <name evidence="1" type="ORF">V2V91_10535</name>
</gene>
<reference evidence="1 2" key="1">
    <citation type="submission" date="2024-01" db="EMBL/GenBank/DDBJ databases">
        <title>the genome sequence of strain Microbacterium schleiferi NBRC 15075.</title>
        <authorList>
            <person name="Ding Y."/>
            <person name="Zhang G."/>
        </authorList>
    </citation>
    <scope>NUCLEOTIDE SEQUENCE [LARGE SCALE GENOMIC DNA]</scope>
    <source>
        <strain evidence="1 2">NBRC 15075</strain>
    </source>
</reference>
<dbReference type="RefSeq" id="WP_300590897.1">
    <property type="nucleotide sequence ID" value="NZ_BAAAUO010000011.1"/>
</dbReference>
<organism evidence="1 2">
    <name type="scientific">Microbacterium schleiferi</name>
    <dbReference type="NCBI Taxonomy" id="69362"/>
    <lineage>
        <taxon>Bacteria</taxon>
        <taxon>Bacillati</taxon>
        <taxon>Actinomycetota</taxon>
        <taxon>Actinomycetes</taxon>
        <taxon>Micrococcales</taxon>
        <taxon>Microbacteriaceae</taxon>
        <taxon>Microbacterium</taxon>
    </lineage>
</organism>
<sequence>MSADSRPHGERLFARYAYHPNEKGYCGPDGAPLLAEVARGEGAGVDVRGAATRFSGAWPYLTVIGRLLACDPLDERAVRAYWTGSVEGDAIDPAVFWRELLAIIGPRAGSYWAYLDESLAAEAAPHHAFHVFGVYPWTRLLSTGRPEPVEVLESCAILPATVMHADATRWRVRGPRLVYREGVLALDDSDDANAERDVTVPFGDTATAGEKVAIHWGAVAEVIDGDTAGGLQARVSAQLARVNARLAAS</sequence>
<name>A0ABU7V9V8_9MICO</name>
<dbReference type="Proteomes" id="UP001351900">
    <property type="component" value="Unassembled WGS sequence"/>
</dbReference>
<protein>
    <submittedName>
        <fullName evidence="1">DUF6390 family protein</fullName>
    </submittedName>
</protein>
<dbReference type="InterPro" id="IPR045660">
    <property type="entry name" value="DUF6390"/>
</dbReference>
<dbReference type="Pfam" id="PF19927">
    <property type="entry name" value="DUF6390"/>
    <property type="match status" value="1"/>
</dbReference>
<evidence type="ECO:0000313" key="1">
    <source>
        <dbReference type="EMBL" id="MEF2255564.1"/>
    </source>
</evidence>
<proteinExistence type="predicted"/>